<keyword evidence="2" id="KW-0812">Transmembrane</keyword>
<keyword evidence="2" id="KW-1133">Transmembrane helix</keyword>
<dbReference type="EMBL" id="JAWDKA010000001">
    <property type="protein sequence ID" value="MDV0441124.1"/>
    <property type="molecule type" value="Genomic_DNA"/>
</dbReference>
<evidence type="ECO:0000256" key="2">
    <source>
        <dbReference type="SAM" id="Phobius"/>
    </source>
</evidence>
<dbReference type="InterPro" id="IPR036388">
    <property type="entry name" value="WH-like_DNA-bd_sf"/>
</dbReference>
<dbReference type="PANTHER" id="PTHR36216:SF1">
    <property type="entry name" value="HTH ARSR-TYPE DOMAIN-CONTAINING PROTEIN"/>
    <property type="match status" value="1"/>
</dbReference>
<evidence type="ECO:0000313" key="3">
    <source>
        <dbReference type="EMBL" id="MDV0441124.1"/>
    </source>
</evidence>
<dbReference type="RefSeq" id="WP_338093516.1">
    <property type="nucleotide sequence ID" value="NZ_JAWDKA010000001.1"/>
</dbReference>
<keyword evidence="4" id="KW-1185">Reference proteome</keyword>
<dbReference type="PANTHER" id="PTHR36216">
    <property type="entry name" value="TRANSCRIPTIONAL REGULATOR, TRMB"/>
    <property type="match status" value="1"/>
</dbReference>
<accession>A0AAE4S9N6</accession>
<evidence type="ECO:0000313" key="4">
    <source>
        <dbReference type="Proteomes" id="UP001273136"/>
    </source>
</evidence>
<evidence type="ECO:0008006" key="5">
    <source>
        <dbReference type="Google" id="ProtNLM"/>
    </source>
</evidence>
<keyword evidence="2" id="KW-0472">Membrane</keyword>
<protein>
    <recommendedName>
        <fullName evidence="5">HTH arsR-type domain-containing protein</fullName>
    </recommendedName>
</protein>
<feature type="transmembrane region" description="Helical" evidence="2">
    <location>
        <begin position="93"/>
        <end position="114"/>
    </location>
</feature>
<sequence length="263" mass="28532">MEFRTTLFNLIASVLIVCLCLIPAAVADDDTAASGDAPRSFADVPSWITGGLGVKTPSEGGYYVNENPPEHPGGFSDINRADSARAESEVPSWILAAAGVSSIAVIVFVSLHFLPIMIGKTREAPPSPVRDRIFDEIREAPGSSASALREKTGIHHATLRYHLAVLEREHQIVSRNAGHTYYYFPNGSTLSYHDTVKMTVCKNPTTEKILEIIEQDPGISGTVLAARAGITSGTLTWHLGRLEKNDLVTVERAGRGMRIFPHE</sequence>
<feature type="region of interest" description="Disordered" evidence="1">
    <location>
        <begin position="59"/>
        <end position="79"/>
    </location>
</feature>
<reference evidence="3" key="1">
    <citation type="submission" date="2023-06" db="EMBL/GenBank/DDBJ databases">
        <title>Genome sequence of Methancorpusculaceae sp. Ag1.</title>
        <authorList>
            <person name="Protasov E."/>
            <person name="Platt K."/>
            <person name="Poehlein A."/>
            <person name="Daniel R."/>
            <person name="Brune A."/>
        </authorList>
    </citation>
    <scope>NUCLEOTIDE SEQUENCE</scope>
    <source>
        <strain evidence="3">Ag1</strain>
    </source>
</reference>
<dbReference type="AlphaFoldDB" id="A0AAE4S9N6"/>
<evidence type="ECO:0000256" key="1">
    <source>
        <dbReference type="SAM" id="MobiDB-lite"/>
    </source>
</evidence>
<dbReference type="InterPro" id="IPR036390">
    <property type="entry name" value="WH_DNA-bd_sf"/>
</dbReference>
<name>A0AAE4S9N6_9EURY</name>
<dbReference type="CDD" id="cd00090">
    <property type="entry name" value="HTH_ARSR"/>
    <property type="match status" value="2"/>
</dbReference>
<gene>
    <name evidence="3" type="ORF">McpAg1_03030</name>
</gene>
<organism evidence="3 4">
    <name type="scientific">Methanorbis furvi</name>
    <dbReference type="NCBI Taxonomy" id="3028299"/>
    <lineage>
        <taxon>Archaea</taxon>
        <taxon>Methanobacteriati</taxon>
        <taxon>Methanobacteriota</taxon>
        <taxon>Stenosarchaea group</taxon>
        <taxon>Methanomicrobia</taxon>
        <taxon>Methanomicrobiales</taxon>
        <taxon>Methanocorpusculaceae</taxon>
        <taxon>Methanorbis</taxon>
    </lineage>
</organism>
<dbReference type="SUPFAM" id="SSF46785">
    <property type="entry name" value="Winged helix' DNA-binding domain"/>
    <property type="match status" value="2"/>
</dbReference>
<dbReference type="Pfam" id="PF13412">
    <property type="entry name" value="HTH_24"/>
    <property type="match status" value="1"/>
</dbReference>
<proteinExistence type="predicted"/>
<dbReference type="Gene3D" id="1.10.10.10">
    <property type="entry name" value="Winged helix-like DNA-binding domain superfamily/Winged helix DNA-binding domain"/>
    <property type="match status" value="2"/>
</dbReference>
<dbReference type="Proteomes" id="UP001273136">
    <property type="component" value="Unassembled WGS sequence"/>
</dbReference>
<dbReference type="InterPro" id="IPR011991">
    <property type="entry name" value="ArsR-like_HTH"/>
</dbReference>
<comment type="caution">
    <text evidence="3">The sequence shown here is derived from an EMBL/GenBank/DDBJ whole genome shotgun (WGS) entry which is preliminary data.</text>
</comment>
<dbReference type="Pfam" id="PF12840">
    <property type="entry name" value="HTH_20"/>
    <property type="match status" value="1"/>
</dbReference>